<dbReference type="EMBL" id="LSRL02000002">
    <property type="protein sequence ID" value="TDG52988.1"/>
    <property type="molecule type" value="Genomic_DNA"/>
</dbReference>
<protein>
    <submittedName>
        <fullName evidence="1">Uncharacterized protein</fullName>
    </submittedName>
</protein>
<name>A0A484BVZ1_DRONA</name>
<comment type="caution">
    <text evidence="1">The sequence shown here is derived from an EMBL/GenBank/DDBJ whole genome shotgun (WGS) entry which is preliminary data.</text>
</comment>
<accession>A0A484BVZ1</accession>
<reference evidence="1 2" key="1">
    <citation type="journal article" date="2019" name="J. Hered.">
        <title>An Improved Genome Assembly for Drosophila navojoa, the Basal Species in the mojavensis Cluster.</title>
        <authorList>
            <person name="Vanderlinde T."/>
            <person name="Dupim E.G."/>
            <person name="Nazario-Yepiz N.O."/>
            <person name="Carvalho A.B."/>
        </authorList>
    </citation>
    <scope>NUCLEOTIDE SEQUENCE [LARGE SCALE GENOMIC DNA]</scope>
    <source>
        <strain evidence="1">Navoj_Jal97</strain>
        <tissue evidence="1">Whole organism</tissue>
    </source>
</reference>
<dbReference type="AlphaFoldDB" id="A0A484BVZ1"/>
<gene>
    <name evidence="1" type="ORF">AWZ03_000531</name>
</gene>
<dbReference type="Proteomes" id="UP000295192">
    <property type="component" value="Unassembled WGS sequence"/>
</dbReference>
<sequence length="146" mass="16455">MIVIVCEKNNEQEQELEQKQEQEQQQCRGSSRVFSRSCNYNNIAHYHSQLIRLPLSRMPPRRSGAHPYHESFHWPKGMLMQVQKGRAARFIVPRRRTAIAAFYDAATVKKFKLPEISSQVLAEAGTVAVAEAVAVVIAGPLDGPAR</sequence>
<organism evidence="1 2">
    <name type="scientific">Drosophila navojoa</name>
    <name type="common">Fruit fly</name>
    <dbReference type="NCBI Taxonomy" id="7232"/>
    <lineage>
        <taxon>Eukaryota</taxon>
        <taxon>Metazoa</taxon>
        <taxon>Ecdysozoa</taxon>
        <taxon>Arthropoda</taxon>
        <taxon>Hexapoda</taxon>
        <taxon>Insecta</taxon>
        <taxon>Pterygota</taxon>
        <taxon>Neoptera</taxon>
        <taxon>Endopterygota</taxon>
        <taxon>Diptera</taxon>
        <taxon>Brachycera</taxon>
        <taxon>Muscomorpha</taxon>
        <taxon>Ephydroidea</taxon>
        <taxon>Drosophilidae</taxon>
        <taxon>Drosophila</taxon>
    </lineage>
</organism>
<proteinExistence type="predicted"/>
<evidence type="ECO:0000313" key="1">
    <source>
        <dbReference type="EMBL" id="TDG52988.1"/>
    </source>
</evidence>
<evidence type="ECO:0000313" key="2">
    <source>
        <dbReference type="Proteomes" id="UP000295192"/>
    </source>
</evidence>
<keyword evidence="2" id="KW-1185">Reference proteome</keyword>